<feature type="binding site" evidence="9">
    <location>
        <position position="10"/>
    </location>
    <ligand>
        <name>substrate</name>
    </ligand>
</feature>
<comment type="catalytic activity">
    <reaction evidence="8 9">
        <text>(R)-4'-phosphopantetheine + ATP + H(+) = 3'-dephospho-CoA + diphosphate</text>
        <dbReference type="Rhea" id="RHEA:19801"/>
        <dbReference type="ChEBI" id="CHEBI:15378"/>
        <dbReference type="ChEBI" id="CHEBI:30616"/>
        <dbReference type="ChEBI" id="CHEBI:33019"/>
        <dbReference type="ChEBI" id="CHEBI:57328"/>
        <dbReference type="ChEBI" id="CHEBI:61723"/>
        <dbReference type="EC" id="2.7.7.3"/>
    </reaction>
</comment>
<dbReference type="GO" id="GO:0004595">
    <property type="term" value="F:pantetheine-phosphate adenylyltransferase activity"/>
    <property type="evidence" value="ECO:0007669"/>
    <property type="project" value="UniProtKB-UniRule"/>
</dbReference>
<comment type="caution">
    <text evidence="11">The sequence shown here is derived from an EMBL/GenBank/DDBJ whole genome shotgun (WGS) entry which is preliminary data.</text>
</comment>
<dbReference type="Pfam" id="PF01467">
    <property type="entry name" value="CTP_transf_like"/>
    <property type="match status" value="1"/>
</dbReference>
<reference evidence="11 12" key="1">
    <citation type="submission" date="2020-08" db="EMBL/GenBank/DDBJ databases">
        <title>Acidobacteriota in marine sediments use diverse sulfur dissimilation pathways.</title>
        <authorList>
            <person name="Wasmund K."/>
        </authorList>
    </citation>
    <scope>NUCLEOTIDE SEQUENCE [LARGE SCALE GENOMIC DNA]</scope>
    <source>
        <strain evidence="11">MAG AM4</strain>
    </source>
</reference>
<feature type="binding site" evidence="9">
    <location>
        <begin position="89"/>
        <end position="91"/>
    </location>
    <ligand>
        <name>ATP</name>
        <dbReference type="ChEBI" id="CHEBI:30616"/>
    </ligand>
</feature>
<keyword evidence="6 9" id="KW-0460">Magnesium</keyword>
<keyword evidence="2 9" id="KW-0808">Transferase</keyword>
<dbReference type="GO" id="GO:0015937">
    <property type="term" value="P:coenzyme A biosynthetic process"/>
    <property type="evidence" value="ECO:0007669"/>
    <property type="project" value="UniProtKB-UniRule"/>
</dbReference>
<comment type="subcellular location">
    <subcellularLocation>
        <location evidence="9">Cytoplasm</location>
    </subcellularLocation>
</comment>
<dbReference type="EC" id="2.7.7.3" evidence="9"/>
<dbReference type="InterPro" id="IPR014729">
    <property type="entry name" value="Rossmann-like_a/b/a_fold"/>
</dbReference>
<comment type="cofactor">
    <cofactor evidence="9">
        <name>Mg(2+)</name>
        <dbReference type="ChEBI" id="CHEBI:18420"/>
    </cofactor>
</comment>
<dbReference type="PRINTS" id="PR01020">
    <property type="entry name" value="LPSBIOSNTHSS"/>
</dbReference>
<feature type="binding site" evidence="9">
    <location>
        <position position="88"/>
    </location>
    <ligand>
        <name>substrate</name>
    </ligand>
</feature>
<protein>
    <recommendedName>
        <fullName evidence="9">Phosphopantetheine adenylyltransferase</fullName>
        <ecNumber evidence="9">2.7.7.3</ecNumber>
    </recommendedName>
    <alternativeName>
        <fullName evidence="9">Dephospho-CoA pyrophosphorylase</fullName>
    </alternativeName>
    <alternativeName>
        <fullName evidence="9">Pantetheine-phosphate adenylyltransferase</fullName>
        <shortName evidence="9">PPAT</shortName>
    </alternativeName>
</protein>
<feature type="binding site" evidence="9">
    <location>
        <position position="18"/>
    </location>
    <ligand>
        <name>ATP</name>
        <dbReference type="ChEBI" id="CHEBI:30616"/>
    </ligand>
</feature>
<dbReference type="NCBIfam" id="TIGR01510">
    <property type="entry name" value="coaD_prev_kdtB"/>
    <property type="match status" value="1"/>
</dbReference>
<feature type="binding site" evidence="9">
    <location>
        <position position="99"/>
    </location>
    <ligand>
        <name>ATP</name>
        <dbReference type="ChEBI" id="CHEBI:30616"/>
    </ligand>
</feature>
<dbReference type="PANTHER" id="PTHR21342:SF1">
    <property type="entry name" value="PHOSPHOPANTETHEINE ADENYLYLTRANSFERASE"/>
    <property type="match status" value="1"/>
</dbReference>
<dbReference type="EMBL" id="JACXWD010000013">
    <property type="protein sequence ID" value="MBD3867610.1"/>
    <property type="molecule type" value="Genomic_DNA"/>
</dbReference>
<comment type="pathway">
    <text evidence="9">Cofactor biosynthesis; coenzyme A biosynthesis; CoA from (R)-pantothenate: step 4/5.</text>
</comment>
<comment type="subunit">
    <text evidence="9">Homohexamer.</text>
</comment>
<dbReference type="AlphaFoldDB" id="A0A8J6Y5Q1"/>
<keyword evidence="5 9" id="KW-0067">ATP-binding</keyword>
<feature type="binding site" evidence="9">
    <location>
        <begin position="10"/>
        <end position="11"/>
    </location>
    <ligand>
        <name>ATP</name>
        <dbReference type="ChEBI" id="CHEBI:30616"/>
    </ligand>
</feature>
<evidence type="ECO:0000256" key="2">
    <source>
        <dbReference type="ARBA" id="ARBA00022679"/>
    </source>
</evidence>
<keyword evidence="1 9" id="KW-0963">Cytoplasm</keyword>
<sequence>MKRIAVYPGTFDPVTNGHLDIVHRAARQFDQLIIAILRNQDKEPMFDLKERIRLLKDSVQDLDNVEVDSFDGLLVDYAMNVGASMIVRGIRALSDFEYELQMAMMNRRLQPGLEAVFMMPSETYSYLSSRLVREVATLGGDLEGLVPEVVREALLRRHPAGGRRQAD</sequence>
<gene>
    <name evidence="9 11" type="primary">coaD</name>
    <name evidence="11" type="ORF">IFK94_05745</name>
</gene>
<evidence type="ECO:0000256" key="5">
    <source>
        <dbReference type="ARBA" id="ARBA00022840"/>
    </source>
</evidence>
<feature type="site" description="Transition state stabilizer" evidence="9">
    <location>
        <position position="18"/>
    </location>
</feature>
<proteinExistence type="inferred from homology"/>
<comment type="similarity">
    <text evidence="9">Belongs to the bacterial CoaD family.</text>
</comment>
<dbReference type="InterPro" id="IPR001980">
    <property type="entry name" value="PPAT"/>
</dbReference>
<keyword evidence="4 9" id="KW-0547">Nucleotide-binding</keyword>
<dbReference type="GO" id="GO:0005737">
    <property type="term" value="C:cytoplasm"/>
    <property type="evidence" value="ECO:0007669"/>
    <property type="project" value="UniProtKB-SubCell"/>
</dbReference>
<evidence type="ECO:0000313" key="12">
    <source>
        <dbReference type="Proteomes" id="UP000648239"/>
    </source>
</evidence>
<evidence type="ECO:0000313" key="11">
    <source>
        <dbReference type="EMBL" id="MBD3867610.1"/>
    </source>
</evidence>
<accession>A0A8J6Y5Q1</accession>
<dbReference type="InterPro" id="IPR004821">
    <property type="entry name" value="Cyt_trans-like"/>
</dbReference>
<organism evidence="11 12">
    <name type="scientific">Candidatus Polarisedimenticola svalbardensis</name>
    <dbReference type="NCBI Taxonomy" id="2886004"/>
    <lineage>
        <taxon>Bacteria</taxon>
        <taxon>Pseudomonadati</taxon>
        <taxon>Acidobacteriota</taxon>
        <taxon>Candidatus Polarisedimenticolia</taxon>
        <taxon>Candidatus Polarisedimenticolales</taxon>
        <taxon>Candidatus Polarisedimenticolaceae</taxon>
        <taxon>Candidatus Polarisedimenticola</taxon>
    </lineage>
</organism>
<evidence type="ECO:0000256" key="4">
    <source>
        <dbReference type="ARBA" id="ARBA00022741"/>
    </source>
</evidence>
<dbReference type="HAMAP" id="MF_00151">
    <property type="entry name" value="PPAT_bact"/>
    <property type="match status" value="1"/>
</dbReference>
<dbReference type="CDD" id="cd02163">
    <property type="entry name" value="PPAT"/>
    <property type="match status" value="1"/>
</dbReference>
<dbReference type="GO" id="GO:0005524">
    <property type="term" value="F:ATP binding"/>
    <property type="evidence" value="ECO:0007669"/>
    <property type="project" value="UniProtKB-KW"/>
</dbReference>
<dbReference type="UniPathway" id="UPA00241">
    <property type="reaction ID" value="UER00355"/>
</dbReference>
<dbReference type="PANTHER" id="PTHR21342">
    <property type="entry name" value="PHOSPHOPANTETHEINE ADENYLYLTRANSFERASE"/>
    <property type="match status" value="1"/>
</dbReference>
<comment type="function">
    <text evidence="9">Reversibly transfers an adenylyl group from ATP to 4'-phosphopantetheine, yielding dephospho-CoA (dPCoA) and pyrophosphate.</text>
</comment>
<dbReference type="Gene3D" id="3.40.50.620">
    <property type="entry name" value="HUPs"/>
    <property type="match status" value="1"/>
</dbReference>
<dbReference type="Proteomes" id="UP000648239">
    <property type="component" value="Unassembled WGS sequence"/>
</dbReference>
<evidence type="ECO:0000256" key="1">
    <source>
        <dbReference type="ARBA" id="ARBA00022490"/>
    </source>
</evidence>
<dbReference type="NCBIfam" id="TIGR00125">
    <property type="entry name" value="cyt_tran_rel"/>
    <property type="match status" value="1"/>
</dbReference>
<evidence type="ECO:0000256" key="3">
    <source>
        <dbReference type="ARBA" id="ARBA00022695"/>
    </source>
</evidence>
<feature type="domain" description="Cytidyltransferase-like" evidence="10">
    <location>
        <begin position="6"/>
        <end position="134"/>
    </location>
</feature>
<feature type="binding site" evidence="9">
    <location>
        <position position="42"/>
    </location>
    <ligand>
        <name>substrate</name>
    </ligand>
</feature>
<evidence type="ECO:0000256" key="6">
    <source>
        <dbReference type="ARBA" id="ARBA00022842"/>
    </source>
</evidence>
<keyword evidence="7 9" id="KW-0173">Coenzyme A biosynthesis</keyword>
<evidence type="ECO:0000256" key="8">
    <source>
        <dbReference type="ARBA" id="ARBA00029346"/>
    </source>
</evidence>
<feature type="binding site" evidence="9">
    <location>
        <position position="74"/>
    </location>
    <ligand>
        <name>substrate</name>
    </ligand>
</feature>
<evidence type="ECO:0000259" key="10">
    <source>
        <dbReference type="Pfam" id="PF01467"/>
    </source>
</evidence>
<feature type="binding site" evidence="9">
    <location>
        <begin position="124"/>
        <end position="130"/>
    </location>
    <ligand>
        <name>ATP</name>
        <dbReference type="ChEBI" id="CHEBI:30616"/>
    </ligand>
</feature>
<evidence type="ECO:0000256" key="9">
    <source>
        <dbReference type="HAMAP-Rule" id="MF_00151"/>
    </source>
</evidence>
<dbReference type="SUPFAM" id="SSF52374">
    <property type="entry name" value="Nucleotidylyl transferase"/>
    <property type="match status" value="1"/>
</dbReference>
<name>A0A8J6Y5Q1_9BACT</name>
<evidence type="ECO:0000256" key="7">
    <source>
        <dbReference type="ARBA" id="ARBA00022993"/>
    </source>
</evidence>
<keyword evidence="3 9" id="KW-0548">Nucleotidyltransferase</keyword>